<keyword evidence="12" id="KW-1185">Reference proteome</keyword>
<keyword evidence="5 9" id="KW-0472">Membrane</keyword>
<evidence type="ECO:0000313" key="12">
    <source>
        <dbReference type="Proteomes" id="UP000650424"/>
    </source>
</evidence>
<name>A0ABR6ZNA1_9BURK</name>
<dbReference type="Pfam" id="PF09976">
    <property type="entry name" value="TPR_21"/>
    <property type="match status" value="1"/>
</dbReference>
<keyword evidence="4 9" id="KW-1133">Transmembrane helix</keyword>
<dbReference type="PIRSF" id="PIRSF006170">
    <property type="entry name" value="YfgM"/>
    <property type="match status" value="1"/>
</dbReference>
<dbReference type="InterPro" id="IPR011990">
    <property type="entry name" value="TPR-like_helical_dom_sf"/>
</dbReference>
<dbReference type="EMBL" id="JACOGF010000003">
    <property type="protein sequence ID" value="MBC3917381.1"/>
    <property type="molecule type" value="Genomic_DNA"/>
</dbReference>
<evidence type="ECO:0000313" key="11">
    <source>
        <dbReference type="EMBL" id="MBC3917381.1"/>
    </source>
</evidence>
<feature type="domain" description="Ancillary SecYEG translocon subunit/Cell division coordinator CpoB TPR" evidence="10">
    <location>
        <begin position="15"/>
        <end position="208"/>
    </location>
</feature>
<dbReference type="PANTHER" id="PTHR38035">
    <property type="entry name" value="UPF0070 PROTEIN YFGM"/>
    <property type="match status" value="1"/>
</dbReference>
<dbReference type="Proteomes" id="UP000650424">
    <property type="component" value="Unassembled WGS sequence"/>
</dbReference>
<evidence type="ECO:0000256" key="7">
    <source>
        <dbReference type="ARBA" id="ARBA00024197"/>
    </source>
</evidence>
<evidence type="ECO:0000259" key="10">
    <source>
        <dbReference type="Pfam" id="PF09976"/>
    </source>
</evidence>
<dbReference type="InterPro" id="IPR018704">
    <property type="entry name" value="SecYEG/CpoB_TPR"/>
</dbReference>
<evidence type="ECO:0000256" key="5">
    <source>
        <dbReference type="ARBA" id="ARBA00023136"/>
    </source>
</evidence>
<keyword evidence="2" id="KW-1003">Cell membrane</keyword>
<dbReference type="PANTHER" id="PTHR38035:SF1">
    <property type="entry name" value="ANCILLARY SECYEG TRANSLOCON SUBUNIT"/>
    <property type="match status" value="1"/>
</dbReference>
<evidence type="ECO:0000256" key="9">
    <source>
        <dbReference type="SAM" id="Phobius"/>
    </source>
</evidence>
<keyword evidence="6" id="KW-0143">Chaperone</keyword>
<sequence>MAYDLEEQEQIDSLKDTWKKYGNLVTWLVIVCLGGYAAWTYWNTYQGNQSLQASQLYEEMQKSVTSKDNAKVQRAAEDLKEKFPRAAYAPMAALVAAKSAFDAGDLKVAKTQLQWVADTAKVDEYKAIAKIRLAGIALDEKAYDEGLKQLSGSFPAELEADVLDAKGDIYVAQNNIAEARTAYKAALDKMSEKNPGRQSLQTKLDAVGGAAETKVVSK</sequence>
<organism evidence="11 12">
    <name type="scientific">Undibacterium hunanense</name>
    <dbReference type="NCBI Taxonomy" id="2762292"/>
    <lineage>
        <taxon>Bacteria</taxon>
        <taxon>Pseudomonadati</taxon>
        <taxon>Pseudomonadota</taxon>
        <taxon>Betaproteobacteria</taxon>
        <taxon>Burkholderiales</taxon>
        <taxon>Oxalobacteraceae</taxon>
        <taxon>Undibacterium</taxon>
    </lineage>
</organism>
<comment type="subcellular location">
    <subcellularLocation>
        <location evidence="1">Cell membrane</location>
        <topology evidence="1">Single-pass type II membrane protein</topology>
    </subcellularLocation>
</comment>
<evidence type="ECO:0000256" key="6">
    <source>
        <dbReference type="ARBA" id="ARBA00023186"/>
    </source>
</evidence>
<evidence type="ECO:0000256" key="8">
    <source>
        <dbReference type="ARBA" id="ARBA00024235"/>
    </source>
</evidence>
<comment type="similarity">
    <text evidence="7">Belongs to the YfgM family.</text>
</comment>
<keyword evidence="3 9" id="KW-0812">Transmembrane</keyword>
<dbReference type="RefSeq" id="WP_186946605.1">
    <property type="nucleotide sequence ID" value="NZ_JACOGF010000003.1"/>
</dbReference>
<evidence type="ECO:0000256" key="2">
    <source>
        <dbReference type="ARBA" id="ARBA00022475"/>
    </source>
</evidence>
<protein>
    <recommendedName>
        <fullName evidence="8">Ancillary SecYEG translocon subunit</fullName>
    </recommendedName>
</protein>
<dbReference type="InterPro" id="IPR026039">
    <property type="entry name" value="YfgM"/>
</dbReference>
<gene>
    <name evidence="11" type="ORF">H8L32_07850</name>
</gene>
<dbReference type="Gene3D" id="1.25.40.10">
    <property type="entry name" value="Tetratricopeptide repeat domain"/>
    <property type="match status" value="1"/>
</dbReference>
<evidence type="ECO:0000256" key="1">
    <source>
        <dbReference type="ARBA" id="ARBA00004401"/>
    </source>
</evidence>
<feature type="transmembrane region" description="Helical" evidence="9">
    <location>
        <begin position="21"/>
        <end position="42"/>
    </location>
</feature>
<evidence type="ECO:0000256" key="4">
    <source>
        <dbReference type="ARBA" id="ARBA00022989"/>
    </source>
</evidence>
<proteinExistence type="inferred from homology"/>
<comment type="caution">
    <text evidence="11">The sequence shown here is derived from an EMBL/GenBank/DDBJ whole genome shotgun (WGS) entry which is preliminary data.</text>
</comment>
<evidence type="ECO:0000256" key="3">
    <source>
        <dbReference type="ARBA" id="ARBA00022692"/>
    </source>
</evidence>
<accession>A0ABR6ZNA1</accession>
<reference evidence="11 12" key="1">
    <citation type="submission" date="2020-08" db="EMBL/GenBank/DDBJ databases">
        <title>Novel species isolated from subtropical streams in China.</title>
        <authorList>
            <person name="Lu H."/>
        </authorList>
    </citation>
    <scope>NUCLEOTIDE SEQUENCE [LARGE SCALE GENOMIC DNA]</scope>
    <source>
        <strain evidence="11 12">CY18W</strain>
    </source>
</reference>